<dbReference type="EMBL" id="SLWY01000003">
    <property type="protein sequence ID" value="TCO83032.1"/>
    <property type="molecule type" value="Genomic_DNA"/>
</dbReference>
<dbReference type="GO" id="GO:0016757">
    <property type="term" value="F:glycosyltransferase activity"/>
    <property type="evidence" value="ECO:0007669"/>
    <property type="project" value="InterPro"/>
</dbReference>
<reference evidence="3 4" key="1">
    <citation type="submission" date="2019-03" db="EMBL/GenBank/DDBJ databases">
        <title>Genomic Encyclopedia of Type Strains, Phase IV (KMG-IV): sequencing the most valuable type-strain genomes for metagenomic binning, comparative biology and taxonomic classification.</title>
        <authorList>
            <person name="Goeker M."/>
        </authorList>
    </citation>
    <scope>NUCLEOTIDE SEQUENCE [LARGE SCALE GENOMIC DNA]</scope>
    <source>
        <strain evidence="3 4">DSM 25287</strain>
    </source>
</reference>
<dbReference type="Pfam" id="PF13439">
    <property type="entry name" value="Glyco_transf_4"/>
    <property type="match status" value="1"/>
</dbReference>
<comment type="caution">
    <text evidence="3">The sequence shown here is derived from an EMBL/GenBank/DDBJ whole genome shotgun (WGS) entry which is preliminary data.</text>
</comment>
<dbReference type="InterPro" id="IPR028098">
    <property type="entry name" value="Glyco_trans_4-like_N"/>
</dbReference>
<protein>
    <submittedName>
        <fullName evidence="3">Glycosyltransferase involved in cell wall biosynthesis</fullName>
    </submittedName>
</protein>
<keyword evidence="3" id="KW-0808">Transferase</keyword>
<sequence length="398" mass="42269">MLRILTFSTLFPNATAPHFGVFVENRLRQLVDSGGVEARVVAPVPWVPRGLPLPVGYARLARVPAAETRHGLTVLHPRYPQLPRIGMSLHPFGLAAAVLPLLRRLIREGFDFDLLDAHYFYPDGVAAWLLARWLGKPYVVTARGSDLVTIARFALPGRLIRCAAQSADGLITVSKSLQDELVALGIGRERVTVLRNGVDLEQFHPVDRAAARARLGVDGAVIASVGHLIPRKGNAYVIRALPALPGVTLLLAGDGPERAMLAALAAELGVEGRVRFLGVVGHEHLAEVYGAADALVLATGHEGWPNVLLEAMACGTPVVATAVSGCPEIVAAPQAGRLVPDREPATLAAALAALLAAPPSRDATRRYAEGFGWAPTTRGQLELFHAILARRRAAPAAA</sequence>
<dbReference type="Pfam" id="PF00534">
    <property type="entry name" value="Glycos_transf_1"/>
    <property type="match status" value="1"/>
</dbReference>
<proteinExistence type="predicted"/>
<organism evidence="3 4">
    <name type="scientific">Plasticicumulans lactativorans</name>
    <dbReference type="NCBI Taxonomy" id="1133106"/>
    <lineage>
        <taxon>Bacteria</taxon>
        <taxon>Pseudomonadati</taxon>
        <taxon>Pseudomonadota</taxon>
        <taxon>Gammaproteobacteria</taxon>
        <taxon>Candidatus Competibacteraceae</taxon>
        <taxon>Plasticicumulans</taxon>
    </lineage>
</organism>
<dbReference type="RefSeq" id="WP_341540210.1">
    <property type="nucleotide sequence ID" value="NZ_SLWY01000003.1"/>
</dbReference>
<evidence type="ECO:0000259" key="2">
    <source>
        <dbReference type="Pfam" id="PF13439"/>
    </source>
</evidence>
<accession>A0A4R2LTB9</accession>
<keyword evidence="4" id="KW-1185">Reference proteome</keyword>
<evidence type="ECO:0000313" key="4">
    <source>
        <dbReference type="Proteomes" id="UP000295765"/>
    </source>
</evidence>
<evidence type="ECO:0000259" key="1">
    <source>
        <dbReference type="Pfam" id="PF00534"/>
    </source>
</evidence>
<dbReference type="CDD" id="cd03798">
    <property type="entry name" value="GT4_WlbH-like"/>
    <property type="match status" value="1"/>
</dbReference>
<dbReference type="Proteomes" id="UP000295765">
    <property type="component" value="Unassembled WGS sequence"/>
</dbReference>
<dbReference type="InterPro" id="IPR050194">
    <property type="entry name" value="Glycosyltransferase_grp1"/>
</dbReference>
<feature type="domain" description="Glycosyltransferase subfamily 4-like N-terminal" evidence="2">
    <location>
        <begin position="77"/>
        <end position="202"/>
    </location>
</feature>
<feature type="domain" description="Glycosyl transferase family 1" evidence="1">
    <location>
        <begin position="218"/>
        <end position="369"/>
    </location>
</feature>
<dbReference type="Gene3D" id="3.40.50.2000">
    <property type="entry name" value="Glycogen Phosphorylase B"/>
    <property type="match status" value="2"/>
</dbReference>
<dbReference type="PANTHER" id="PTHR45947:SF3">
    <property type="entry name" value="SULFOQUINOVOSYL TRANSFERASE SQD2"/>
    <property type="match status" value="1"/>
</dbReference>
<name>A0A4R2LTB9_9GAMM</name>
<dbReference type="PANTHER" id="PTHR45947">
    <property type="entry name" value="SULFOQUINOVOSYL TRANSFERASE SQD2"/>
    <property type="match status" value="1"/>
</dbReference>
<dbReference type="SUPFAM" id="SSF53756">
    <property type="entry name" value="UDP-Glycosyltransferase/glycogen phosphorylase"/>
    <property type="match status" value="1"/>
</dbReference>
<dbReference type="AlphaFoldDB" id="A0A4R2LTB9"/>
<gene>
    <name evidence="3" type="ORF">EV699_10377</name>
</gene>
<evidence type="ECO:0000313" key="3">
    <source>
        <dbReference type="EMBL" id="TCO83032.1"/>
    </source>
</evidence>
<dbReference type="InterPro" id="IPR001296">
    <property type="entry name" value="Glyco_trans_1"/>
</dbReference>